<evidence type="ECO:0008006" key="4">
    <source>
        <dbReference type="Google" id="ProtNLM"/>
    </source>
</evidence>
<organism evidence="2 3">
    <name type="scientific">Rhodococcus wratislaviensis NBRC 100605</name>
    <dbReference type="NCBI Taxonomy" id="1219028"/>
    <lineage>
        <taxon>Bacteria</taxon>
        <taxon>Bacillati</taxon>
        <taxon>Actinomycetota</taxon>
        <taxon>Actinomycetes</taxon>
        <taxon>Mycobacteriales</taxon>
        <taxon>Nocardiaceae</taxon>
        <taxon>Rhodococcus</taxon>
    </lineage>
</organism>
<reference evidence="2 3" key="1">
    <citation type="submission" date="2014-02" db="EMBL/GenBank/DDBJ databases">
        <title>Whole genome shotgun sequence of Rhodococcus wratislaviensis NBRC 100605.</title>
        <authorList>
            <person name="Hosoyama A."/>
            <person name="Tsuchikane K."/>
            <person name="Yoshida I."/>
            <person name="Ohji S."/>
            <person name="Ichikawa N."/>
            <person name="Yamazoe A."/>
            <person name="Fujita N."/>
        </authorList>
    </citation>
    <scope>NUCLEOTIDE SEQUENCE [LARGE SCALE GENOMIC DNA]</scope>
    <source>
        <strain evidence="2 3">NBRC 100605</strain>
    </source>
</reference>
<proteinExistence type="predicted"/>
<feature type="region of interest" description="Disordered" evidence="1">
    <location>
        <begin position="1"/>
        <end position="29"/>
    </location>
</feature>
<dbReference type="EMBL" id="BAWF01000022">
    <property type="protein sequence ID" value="GAF45551.1"/>
    <property type="molecule type" value="Genomic_DNA"/>
</dbReference>
<evidence type="ECO:0000256" key="1">
    <source>
        <dbReference type="SAM" id="MobiDB-lite"/>
    </source>
</evidence>
<evidence type="ECO:0000313" key="2">
    <source>
        <dbReference type="EMBL" id="GAF45551.1"/>
    </source>
</evidence>
<protein>
    <recommendedName>
        <fullName evidence="4">DUF3263 domain-containing protein</fullName>
    </recommendedName>
</protein>
<evidence type="ECO:0000313" key="3">
    <source>
        <dbReference type="Proteomes" id="UP000019491"/>
    </source>
</evidence>
<feature type="compositionally biased region" description="Low complexity" evidence="1">
    <location>
        <begin position="8"/>
        <end position="24"/>
    </location>
</feature>
<name>X0Q4W0_RHOWR</name>
<dbReference type="AlphaFoldDB" id="X0Q4W0"/>
<keyword evidence="3" id="KW-1185">Reference proteome</keyword>
<gene>
    <name evidence="2" type="ORF">RW1_022_01310</name>
</gene>
<dbReference type="Proteomes" id="UP000019491">
    <property type="component" value="Unassembled WGS sequence"/>
</dbReference>
<sequence>MNEDASRGLRPVPGVGGLPPVSRPTENVDDTVRRYRRWRHRRKAAARLRDTKQALSRDKDTDDVVAFARTWAPYGGAPTSEIFVRFGMSRSRFVDRLWQVVPGVTRDPAIVRELAAVYPRHAQDN</sequence>
<accession>X0Q4W0</accession>
<comment type="caution">
    <text evidence="2">The sequence shown here is derived from an EMBL/GenBank/DDBJ whole genome shotgun (WGS) entry which is preliminary data.</text>
</comment>